<name>A0A1H0EKZ3_9FIRM</name>
<gene>
    <name evidence="1" type="ORF">SAMN05192585_13418</name>
</gene>
<proteinExistence type="predicted"/>
<reference evidence="1 2" key="1">
    <citation type="submission" date="2016-10" db="EMBL/GenBank/DDBJ databases">
        <authorList>
            <person name="de Groot N.N."/>
        </authorList>
    </citation>
    <scope>NUCLEOTIDE SEQUENCE [LARGE SCALE GENOMIC DNA]</scope>
    <source>
        <strain evidence="1 2">CGMCC 1.5012</strain>
    </source>
</reference>
<evidence type="ECO:0000313" key="1">
    <source>
        <dbReference type="EMBL" id="SDN83000.1"/>
    </source>
</evidence>
<dbReference type="RefSeq" id="WP_092642325.1">
    <property type="nucleotide sequence ID" value="NZ_FNID01000034.1"/>
</dbReference>
<dbReference type="EMBL" id="FNID01000034">
    <property type="protein sequence ID" value="SDN83000.1"/>
    <property type="molecule type" value="Genomic_DNA"/>
</dbReference>
<protein>
    <submittedName>
        <fullName evidence="1">Uncharacterized protein</fullName>
    </submittedName>
</protein>
<dbReference type="Proteomes" id="UP000199182">
    <property type="component" value="Unassembled WGS sequence"/>
</dbReference>
<organism evidence="1 2">
    <name type="scientific">Acetanaerobacterium elongatum</name>
    <dbReference type="NCBI Taxonomy" id="258515"/>
    <lineage>
        <taxon>Bacteria</taxon>
        <taxon>Bacillati</taxon>
        <taxon>Bacillota</taxon>
        <taxon>Clostridia</taxon>
        <taxon>Eubacteriales</taxon>
        <taxon>Oscillospiraceae</taxon>
        <taxon>Acetanaerobacterium</taxon>
    </lineage>
</organism>
<dbReference type="STRING" id="258515.SAMN05192585_13418"/>
<keyword evidence="2" id="KW-1185">Reference proteome</keyword>
<evidence type="ECO:0000313" key="2">
    <source>
        <dbReference type="Proteomes" id="UP000199182"/>
    </source>
</evidence>
<sequence length="115" mass="12567">MDTLIQNGDFALDDRGFLKTVQATDELLQQALLRLTARKGAFALDKELGSELYKLRGGNRQRLNDVARGYVKQALLPISGLTVEDVQCAYTAEGAARLDVTLRVNDTQSVVSLGI</sequence>
<dbReference type="Gene3D" id="3.10.450.40">
    <property type="match status" value="1"/>
</dbReference>
<accession>A0A1H0EKZ3</accession>
<dbReference type="OrthoDB" id="1734456at2"/>
<dbReference type="AlphaFoldDB" id="A0A1H0EKZ3"/>